<protein>
    <submittedName>
        <fullName evidence="1">Uncharacterized protein</fullName>
    </submittedName>
</protein>
<sequence length="43" mass="5261">MDEFSQRLNKLLHVRITEYNPNYVNQKYGREQIIRPMAFTCDQ</sequence>
<evidence type="ECO:0000313" key="1">
    <source>
        <dbReference type="EMBL" id="EFM49689.1"/>
    </source>
</evidence>
<organism evidence="1 2">
    <name type="scientific">Corynebacterium matruchotii ATCC 14266</name>
    <dbReference type="NCBI Taxonomy" id="553207"/>
    <lineage>
        <taxon>Bacteria</taxon>
        <taxon>Bacillati</taxon>
        <taxon>Actinomycetota</taxon>
        <taxon>Actinomycetes</taxon>
        <taxon>Mycobacteriales</taxon>
        <taxon>Corynebacteriaceae</taxon>
        <taxon>Corynebacterium</taxon>
    </lineage>
</organism>
<reference evidence="1" key="1">
    <citation type="submission" date="2010-08" db="EMBL/GenBank/DDBJ databases">
        <authorList>
            <person name="Harkins D.M."/>
            <person name="Madupu R."/>
            <person name="Durkin A.S."/>
            <person name="Torralba M."/>
            <person name="Methe B."/>
            <person name="Sutton G.G."/>
            <person name="Nelson K.E."/>
        </authorList>
    </citation>
    <scope>NUCLEOTIDE SEQUENCE [LARGE SCALE GENOMIC DNA]</scope>
    <source>
        <strain evidence="1">ATCC 14266</strain>
    </source>
</reference>
<keyword evidence="2" id="KW-1185">Reference proteome</keyword>
<name>E0DDG6_9CORY</name>
<gene>
    <name evidence="1" type="ORF">HMPREF0299_7483</name>
</gene>
<proteinExistence type="predicted"/>
<comment type="caution">
    <text evidence="1">The sequence shown here is derived from an EMBL/GenBank/DDBJ whole genome shotgun (WGS) entry which is preliminary data.</text>
</comment>
<dbReference type="Proteomes" id="UP000004218">
    <property type="component" value="Unassembled WGS sequence"/>
</dbReference>
<dbReference type="EMBL" id="ACSH02000004">
    <property type="protein sequence ID" value="EFM49689.1"/>
    <property type="molecule type" value="Genomic_DNA"/>
</dbReference>
<dbReference type="AlphaFoldDB" id="E0DDG6"/>
<evidence type="ECO:0000313" key="2">
    <source>
        <dbReference type="Proteomes" id="UP000004218"/>
    </source>
</evidence>
<accession>E0DDG6</accession>